<evidence type="ECO:0000256" key="1">
    <source>
        <dbReference type="ARBA" id="ARBA00022737"/>
    </source>
</evidence>
<feature type="region of interest" description="Disordered" evidence="4">
    <location>
        <begin position="123"/>
        <end position="144"/>
    </location>
</feature>
<dbReference type="InterPro" id="IPR002110">
    <property type="entry name" value="Ankyrin_rpt"/>
</dbReference>
<name>A0A812QM37_9DINO</name>
<proteinExistence type="predicted"/>
<feature type="region of interest" description="Disordered" evidence="4">
    <location>
        <begin position="52"/>
        <end position="76"/>
    </location>
</feature>
<keyword evidence="2 3" id="KW-0040">ANK repeat</keyword>
<accession>A0A812QM37</accession>
<evidence type="ECO:0000256" key="4">
    <source>
        <dbReference type="SAM" id="MobiDB-lite"/>
    </source>
</evidence>
<reference evidence="5" key="1">
    <citation type="submission" date="2021-02" db="EMBL/GenBank/DDBJ databases">
        <authorList>
            <person name="Dougan E. K."/>
            <person name="Rhodes N."/>
            <person name="Thang M."/>
            <person name="Chan C."/>
        </authorList>
    </citation>
    <scope>NUCLEOTIDE SEQUENCE</scope>
</reference>
<dbReference type="Pfam" id="PF12796">
    <property type="entry name" value="Ank_2"/>
    <property type="match status" value="1"/>
</dbReference>
<keyword evidence="1" id="KW-0677">Repeat</keyword>
<dbReference type="InterPro" id="IPR036770">
    <property type="entry name" value="Ankyrin_rpt-contain_sf"/>
</dbReference>
<keyword evidence="6" id="KW-1185">Reference proteome</keyword>
<feature type="repeat" description="ANK" evidence="3">
    <location>
        <begin position="179"/>
        <end position="211"/>
    </location>
</feature>
<evidence type="ECO:0000313" key="6">
    <source>
        <dbReference type="Proteomes" id="UP000604046"/>
    </source>
</evidence>
<dbReference type="EMBL" id="CAJNDS010002254">
    <property type="protein sequence ID" value="CAE7393696.1"/>
    <property type="molecule type" value="Genomic_DNA"/>
</dbReference>
<evidence type="ECO:0000313" key="5">
    <source>
        <dbReference type="EMBL" id="CAE7393696.1"/>
    </source>
</evidence>
<evidence type="ECO:0000256" key="3">
    <source>
        <dbReference type="PROSITE-ProRule" id="PRU00023"/>
    </source>
</evidence>
<dbReference type="Gene3D" id="1.25.40.20">
    <property type="entry name" value="Ankyrin repeat-containing domain"/>
    <property type="match status" value="1"/>
</dbReference>
<feature type="compositionally biased region" description="Basic and acidic residues" evidence="4">
    <location>
        <begin position="57"/>
        <end position="76"/>
    </location>
</feature>
<dbReference type="SUPFAM" id="SSF48403">
    <property type="entry name" value="Ankyrin repeat"/>
    <property type="match status" value="1"/>
</dbReference>
<sequence>MGSGASAEQRFRKPNARRVNLFNILQEMMKDTKREEDISDDHWQLLMKALEAEEHDDSQVKQLREELEKERAGRERAEDLVAKLQEYKDTMQEVLKAKGEMQAAMEKELAALRDMLQQKDEGVKKTEASAARSEAEVAAEDKEAAADCKDVHDAARKSLAAVRHFLREDPGAVDKRDEHKSTPLFPAARRGHGDVAQFLLAARANVNARNDFNDIPLDWAASSGHGDVMKILIDTAAQRSDQRILVEAEPSASHLEAKDGSGQTAS</sequence>
<dbReference type="AlphaFoldDB" id="A0A812QM37"/>
<organism evidence="5 6">
    <name type="scientific">Symbiodinium natans</name>
    <dbReference type="NCBI Taxonomy" id="878477"/>
    <lineage>
        <taxon>Eukaryota</taxon>
        <taxon>Sar</taxon>
        <taxon>Alveolata</taxon>
        <taxon>Dinophyceae</taxon>
        <taxon>Suessiales</taxon>
        <taxon>Symbiodiniaceae</taxon>
        <taxon>Symbiodinium</taxon>
    </lineage>
</organism>
<dbReference type="OrthoDB" id="442741at2759"/>
<dbReference type="PROSITE" id="PS50297">
    <property type="entry name" value="ANK_REP_REGION"/>
    <property type="match status" value="1"/>
</dbReference>
<dbReference type="PROSITE" id="PS50088">
    <property type="entry name" value="ANK_REPEAT"/>
    <property type="match status" value="1"/>
</dbReference>
<dbReference type="SMART" id="SM00248">
    <property type="entry name" value="ANK"/>
    <property type="match status" value="2"/>
</dbReference>
<evidence type="ECO:0000256" key="2">
    <source>
        <dbReference type="ARBA" id="ARBA00023043"/>
    </source>
</evidence>
<dbReference type="Proteomes" id="UP000604046">
    <property type="component" value="Unassembled WGS sequence"/>
</dbReference>
<gene>
    <name evidence="5" type="primary">ANKEF1</name>
    <name evidence="5" type="ORF">SNAT2548_LOCUS21451</name>
</gene>
<protein>
    <submittedName>
        <fullName evidence="5">ANKEF1 protein</fullName>
    </submittedName>
</protein>
<dbReference type="PANTHER" id="PTHR24171">
    <property type="entry name" value="ANKYRIN REPEAT DOMAIN-CONTAINING PROTEIN 39-RELATED"/>
    <property type="match status" value="1"/>
</dbReference>
<comment type="caution">
    <text evidence="5">The sequence shown here is derived from an EMBL/GenBank/DDBJ whole genome shotgun (WGS) entry which is preliminary data.</text>
</comment>